<proteinExistence type="predicted"/>
<evidence type="ECO:0000259" key="1">
    <source>
        <dbReference type="Pfam" id="PF03184"/>
    </source>
</evidence>
<organism evidence="2 3">
    <name type="scientific">Asbolus verrucosus</name>
    <name type="common">Desert ironclad beetle</name>
    <dbReference type="NCBI Taxonomy" id="1661398"/>
    <lineage>
        <taxon>Eukaryota</taxon>
        <taxon>Metazoa</taxon>
        <taxon>Ecdysozoa</taxon>
        <taxon>Arthropoda</taxon>
        <taxon>Hexapoda</taxon>
        <taxon>Insecta</taxon>
        <taxon>Pterygota</taxon>
        <taxon>Neoptera</taxon>
        <taxon>Endopterygota</taxon>
        <taxon>Coleoptera</taxon>
        <taxon>Polyphaga</taxon>
        <taxon>Cucujiformia</taxon>
        <taxon>Tenebrionidae</taxon>
        <taxon>Pimeliinae</taxon>
        <taxon>Asbolus</taxon>
    </lineage>
</organism>
<gene>
    <name evidence="2" type="ORF">BDFB_012894</name>
</gene>
<dbReference type="Pfam" id="PF03184">
    <property type="entry name" value="DDE_1"/>
    <property type="match status" value="1"/>
</dbReference>
<dbReference type="AlphaFoldDB" id="A0A482VCI2"/>
<dbReference type="EMBL" id="QDEB01115289">
    <property type="protein sequence ID" value="RZB40858.1"/>
    <property type="molecule type" value="Genomic_DNA"/>
</dbReference>
<keyword evidence="3" id="KW-1185">Reference proteome</keyword>
<dbReference type="GO" id="GO:0003676">
    <property type="term" value="F:nucleic acid binding"/>
    <property type="evidence" value="ECO:0007669"/>
    <property type="project" value="InterPro"/>
</dbReference>
<dbReference type="InterPro" id="IPR004875">
    <property type="entry name" value="DDE_SF_endonuclease_dom"/>
</dbReference>
<protein>
    <submittedName>
        <fullName evidence="2">DDE 1 domain containing protein</fullName>
    </submittedName>
</protein>
<dbReference type="OrthoDB" id="6779830at2759"/>
<feature type="domain" description="DDE-1" evidence="1">
    <location>
        <begin position="6"/>
        <end position="55"/>
    </location>
</feature>
<comment type="caution">
    <text evidence="2">The sequence shown here is derived from an EMBL/GenBank/DDBJ whole genome shotgun (WGS) entry which is preliminary data.</text>
</comment>
<name>A0A482VCI2_ASBVE</name>
<sequence length="138" mass="15728">MLEYGESNNIILLCLPSHTTQALQPLDRSFFKPLKVYYKQEADTFMMTSKDKNINRNVIGKLFGAAWKKAATLINASSGFSATGIYPCNKHVVPDYFFQISDNNENLASVMTASLSQTDQPQTEEQQKQFYSEENFFF</sequence>
<reference evidence="2 3" key="1">
    <citation type="submission" date="2017-03" db="EMBL/GenBank/DDBJ databases">
        <title>Genome of the blue death feigning beetle - Asbolus verrucosus.</title>
        <authorList>
            <person name="Rider S.D."/>
        </authorList>
    </citation>
    <scope>NUCLEOTIDE SEQUENCE [LARGE SCALE GENOMIC DNA]</scope>
    <source>
        <strain evidence="2">Butters</strain>
        <tissue evidence="2">Head and leg muscle</tissue>
    </source>
</reference>
<evidence type="ECO:0000313" key="3">
    <source>
        <dbReference type="Proteomes" id="UP000292052"/>
    </source>
</evidence>
<evidence type="ECO:0000313" key="2">
    <source>
        <dbReference type="EMBL" id="RZB40858.1"/>
    </source>
</evidence>
<dbReference type="STRING" id="1661398.A0A482VCI2"/>
<accession>A0A482VCI2</accession>
<dbReference type="Proteomes" id="UP000292052">
    <property type="component" value="Unassembled WGS sequence"/>
</dbReference>